<dbReference type="InterPro" id="IPR008090">
    <property type="entry name" value="Fe_iron_reduct"/>
</dbReference>
<dbReference type="Proteomes" id="UP000001971">
    <property type="component" value="Chromosome"/>
</dbReference>
<evidence type="ECO:0000313" key="4">
    <source>
        <dbReference type="Proteomes" id="UP000001971"/>
    </source>
</evidence>
<dbReference type="EMBL" id="CP000308">
    <property type="protein sequence ID" value="ABG12790.1"/>
    <property type="molecule type" value="Genomic_DNA"/>
</dbReference>
<gene>
    <name evidence="3" type="ordered locus">YPA_0822</name>
</gene>
<proteinExistence type="predicted"/>
<dbReference type="NCBIfam" id="NF007932">
    <property type="entry name" value="PRK10647.1"/>
    <property type="match status" value="1"/>
</dbReference>
<accession>A0A0E1NY44</accession>
<dbReference type="RefSeq" id="WP_002211876.1">
    <property type="nucleotide sequence ID" value="NC_008150.1"/>
</dbReference>
<evidence type="ECO:0000259" key="2">
    <source>
        <dbReference type="Pfam" id="PF11575"/>
    </source>
</evidence>
<dbReference type="Pfam" id="PF06276">
    <property type="entry name" value="FhuF"/>
    <property type="match status" value="1"/>
</dbReference>
<name>A0A0E1NY44_YERPA</name>
<organism evidence="3 4">
    <name type="scientific">Yersinia pestis bv. Antiqua (strain Antiqua)</name>
    <dbReference type="NCBI Taxonomy" id="360102"/>
    <lineage>
        <taxon>Bacteria</taxon>
        <taxon>Pseudomonadati</taxon>
        <taxon>Pseudomonadota</taxon>
        <taxon>Gammaproteobacteria</taxon>
        <taxon>Enterobacterales</taxon>
        <taxon>Yersiniaceae</taxon>
        <taxon>Yersinia</taxon>
    </lineage>
</organism>
<evidence type="ECO:0000259" key="1">
    <source>
        <dbReference type="Pfam" id="PF06276"/>
    </source>
</evidence>
<dbReference type="Pfam" id="PF11575">
    <property type="entry name" value="FhuF_C"/>
    <property type="match status" value="1"/>
</dbReference>
<dbReference type="PATRIC" id="fig|360102.15.peg.3872"/>
<dbReference type="NCBIfam" id="TIGR03951">
    <property type="entry name" value="Fe_III_red_FhuF"/>
    <property type="match status" value="1"/>
</dbReference>
<dbReference type="HOGENOM" id="CLU_088228_1_0_6"/>
<sequence>MSNTAQLITPSPIGLIADITELFEKTFAHFSRTLKVNADDIPEETMSFHTWSSIDNFPTLIQKYRDEYYGDNDLKPNDKALYSLWSQWYFGLIIPPMMLLLIEYPQTIDTHHKNFKVLFHHSGRPEVVYYQLKWQSQDPGTLLERYYLLLNHHVIPIAEKIESYQGINGRLLWNNIGYLMFWYLGEFKGRLGDDLYQSIINGLFMELSLPNGQDNPLYRTVMLRNGTLQRRSCCQRNKLPGVRSCHDCPLEKPPLNLIS</sequence>
<dbReference type="InterPro" id="IPR022770">
    <property type="entry name" value="IucA/IucC-like_C"/>
</dbReference>
<dbReference type="InterPro" id="IPR024726">
    <property type="entry name" value="FhuF_C"/>
</dbReference>
<feature type="domain" description="Ferric siderophore reductase C-terminal" evidence="2">
    <location>
        <begin position="230"/>
        <end position="250"/>
    </location>
</feature>
<evidence type="ECO:0000313" key="3">
    <source>
        <dbReference type="EMBL" id="ABG12790.1"/>
    </source>
</evidence>
<dbReference type="GeneID" id="57977040"/>
<reference evidence="3 4" key="1">
    <citation type="journal article" date="2006" name="J. Bacteriol.">
        <title>Complete genome sequence of Yersinia pestis strains Antiqua and Nepal516: evidence of gene reduction in an emerging pathogen.</title>
        <authorList>
            <person name="Chain P.S."/>
            <person name="Hu P."/>
            <person name="Malfatti S.A."/>
            <person name="Radnedge L."/>
            <person name="Larimer F."/>
            <person name="Vergez L.M."/>
            <person name="Worsham P."/>
            <person name="Chu M.C."/>
            <person name="Andersen G.L."/>
        </authorList>
    </citation>
    <scope>NUCLEOTIDE SEQUENCE [LARGE SCALE GENOMIC DNA]</scope>
    <source>
        <strain evidence="3 4">Antiqua</strain>
    </source>
</reference>
<feature type="domain" description="Aerobactin siderophore biosynthesis IucA/IucC-like C-terminal" evidence="1">
    <location>
        <begin position="83"/>
        <end position="226"/>
    </location>
</feature>
<dbReference type="KEGG" id="ypa:YPA_0822"/>
<protein>
    <submittedName>
        <fullName evidence="3">Putative ferric iron reductase</fullName>
    </submittedName>
</protein>
<dbReference type="GO" id="GO:0003824">
    <property type="term" value="F:catalytic activity"/>
    <property type="evidence" value="ECO:0007669"/>
    <property type="project" value="UniProtKB-ARBA"/>
</dbReference>
<dbReference type="AlphaFoldDB" id="A0A0E1NY44"/>
<dbReference type="GO" id="GO:0051537">
    <property type="term" value="F:2 iron, 2 sulfur cluster binding"/>
    <property type="evidence" value="ECO:0007669"/>
    <property type="project" value="InterPro"/>
</dbReference>
<dbReference type="PRINTS" id="PR01714">
    <property type="entry name" value="2FE2SRDCTASE"/>
</dbReference>